<dbReference type="InterPro" id="IPR001173">
    <property type="entry name" value="Glyco_trans_2-like"/>
</dbReference>
<evidence type="ECO:0000313" key="2">
    <source>
        <dbReference type="EMBL" id="CBE67687.1"/>
    </source>
</evidence>
<dbReference type="Gene3D" id="3.90.550.10">
    <property type="entry name" value="Spore Coat Polysaccharide Biosynthesis Protein SpsA, Chain A"/>
    <property type="match status" value="1"/>
</dbReference>
<evidence type="ECO:0000313" key="3">
    <source>
        <dbReference type="Proteomes" id="UP000006898"/>
    </source>
</evidence>
<protein>
    <submittedName>
        <fullName evidence="2">Dolichol phosphate mannosyltransferase or dolichol phosphate beta glucosyltrandferase</fullName>
    </submittedName>
</protein>
<dbReference type="SUPFAM" id="SSF53448">
    <property type="entry name" value="Nucleotide-diphospho-sugar transferases"/>
    <property type="match status" value="1"/>
</dbReference>
<gene>
    <name evidence="2" type="ORF">DAMO_0614</name>
</gene>
<dbReference type="EMBL" id="FP565575">
    <property type="protein sequence ID" value="CBE67687.1"/>
    <property type="molecule type" value="Genomic_DNA"/>
</dbReference>
<feature type="domain" description="Glycosyltransferase 2-like" evidence="1">
    <location>
        <begin position="4"/>
        <end position="123"/>
    </location>
</feature>
<name>D5MKP0_METO1</name>
<dbReference type="KEGG" id="mox:DAMO_0614"/>
<evidence type="ECO:0000259" key="1">
    <source>
        <dbReference type="Pfam" id="PF00535"/>
    </source>
</evidence>
<dbReference type="PANTHER" id="PTHR48090">
    <property type="entry name" value="UNDECAPRENYL-PHOSPHATE 4-DEOXY-4-FORMAMIDO-L-ARABINOSE TRANSFERASE-RELATED"/>
    <property type="match status" value="1"/>
</dbReference>
<dbReference type="STRING" id="671143.DAMO_0614"/>
<reference evidence="2 3" key="1">
    <citation type="journal article" date="2010" name="Nature">
        <title>Nitrite-driven anaerobic methane oxidation by oxygenic bacteria.</title>
        <authorList>
            <person name="Ettwig K.F."/>
            <person name="Butler M.K."/>
            <person name="Le Paslier D."/>
            <person name="Pelletier E."/>
            <person name="Mangenot S."/>
            <person name="Kuypers M.M.M."/>
            <person name="Schreiber F."/>
            <person name="Dutilh B.E."/>
            <person name="Zedelius J."/>
            <person name="de Beer D."/>
            <person name="Gloerich J."/>
            <person name="Wessels H.J.C.T."/>
            <person name="van Allen T."/>
            <person name="Luesken F."/>
            <person name="Wu M."/>
            <person name="van de Pas-Schoonen K.T."/>
            <person name="Op den Camp H.J.M."/>
            <person name="Janssen-Megens E.M."/>
            <person name="Francoijs K-J."/>
            <person name="Stunnenberg H."/>
            <person name="Weissenbach J."/>
            <person name="Jetten M.S.M."/>
            <person name="Strous M."/>
        </authorList>
    </citation>
    <scope>NUCLEOTIDE SEQUENCE [LARGE SCALE GENOMIC DNA]</scope>
</reference>
<dbReference type="InterPro" id="IPR029044">
    <property type="entry name" value="Nucleotide-diphossugar_trans"/>
</dbReference>
<dbReference type="HOGENOM" id="CLU_033536_7_5_0"/>
<organism evidence="2 3">
    <name type="scientific">Methylomirabilis oxygeniifera</name>
    <dbReference type="NCBI Taxonomy" id="671143"/>
    <lineage>
        <taxon>Bacteria</taxon>
        <taxon>Candidatus Methylomirabilota</taxon>
        <taxon>Candidatus Methylomirabilia</taxon>
        <taxon>Candidatus Methylomirabilales</taxon>
        <taxon>Candidatus Methylomirabilaceae</taxon>
        <taxon>Candidatus Methylomirabilis</taxon>
    </lineage>
</organism>
<dbReference type="CAZy" id="GT2">
    <property type="family name" value="Glycosyltransferase Family 2"/>
</dbReference>
<dbReference type="eggNOG" id="COG1215">
    <property type="taxonomic scope" value="Bacteria"/>
</dbReference>
<dbReference type="Proteomes" id="UP000006898">
    <property type="component" value="Chromosome"/>
</dbReference>
<dbReference type="GO" id="GO:0016757">
    <property type="term" value="F:glycosyltransferase activity"/>
    <property type="evidence" value="ECO:0007669"/>
    <property type="project" value="UniProtKB-KW"/>
</dbReference>
<accession>D5MKP0</accession>
<dbReference type="CDD" id="cd04179">
    <property type="entry name" value="DPM_DPG-synthase_like"/>
    <property type="match status" value="1"/>
</dbReference>
<keyword evidence="2" id="KW-0328">Glycosyltransferase</keyword>
<dbReference type="AlphaFoldDB" id="D5MKP0"/>
<dbReference type="Pfam" id="PF00535">
    <property type="entry name" value="Glycos_transf_2"/>
    <property type="match status" value="1"/>
</dbReference>
<dbReference type="InterPro" id="IPR050256">
    <property type="entry name" value="Glycosyltransferase_2"/>
</dbReference>
<dbReference type="PANTHER" id="PTHR48090:SF7">
    <property type="entry name" value="RFBJ PROTEIN"/>
    <property type="match status" value="1"/>
</dbReference>
<sequence length="224" mass="24531">MRVSVIIPALDEEAVIGRVVSAVPKDLVQEIIVVDNGSHDRTAEVAQAAGARVVRESVRGYGAACRTGIRAAAESEIFVFCDGDGSDDPREMLAVLQPIIEDQADLVIGARTYCEAGALTLQQRVGNRLVLSLIRLLYGLRLTDLGPFRAITAEVLCDLKMEHRTYGWPVEMIVKAVKKDYRIVEVPTSCRKRIGQSKVAGTVKGSLLAGYHLLLTTLRYAWRP</sequence>
<proteinExistence type="predicted"/>
<keyword evidence="2" id="KW-0808">Transferase</keyword>